<dbReference type="EMBL" id="JAFNEN010000996">
    <property type="protein sequence ID" value="KAG8175466.1"/>
    <property type="molecule type" value="Genomic_DNA"/>
</dbReference>
<organism evidence="2 3">
    <name type="scientific">Oedothorax gibbosus</name>
    <dbReference type="NCBI Taxonomy" id="931172"/>
    <lineage>
        <taxon>Eukaryota</taxon>
        <taxon>Metazoa</taxon>
        <taxon>Ecdysozoa</taxon>
        <taxon>Arthropoda</taxon>
        <taxon>Chelicerata</taxon>
        <taxon>Arachnida</taxon>
        <taxon>Araneae</taxon>
        <taxon>Araneomorphae</taxon>
        <taxon>Entelegynae</taxon>
        <taxon>Araneoidea</taxon>
        <taxon>Linyphiidae</taxon>
        <taxon>Erigoninae</taxon>
        <taxon>Oedothorax</taxon>
    </lineage>
</organism>
<comment type="caution">
    <text evidence="2">The sequence shown here is derived from an EMBL/GenBank/DDBJ whole genome shotgun (WGS) entry which is preliminary data.</text>
</comment>
<reference evidence="2 3" key="1">
    <citation type="journal article" date="2022" name="Nat. Ecol. Evol.">
        <title>A masculinizing supergene underlies an exaggerated male reproductive morph in a spider.</title>
        <authorList>
            <person name="Hendrickx F."/>
            <person name="De Corte Z."/>
            <person name="Sonet G."/>
            <person name="Van Belleghem S.M."/>
            <person name="Kostlbacher S."/>
            <person name="Vangestel C."/>
        </authorList>
    </citation>
    <scope>NUCLEOTIDE SEQUENCE [LARGE SCALE GENOMIC DNA]</scope>
    <source>
        <strain evidence="2">W744_W776</strain>
    </source>
</reference>
<evidence type="ECO:0000313" key="3">
    <source>
        <dbReference type="Proteomes" id="UP000827092"/>
    </source>
</evidence>
<proteinExistence type="predicted"/>
<sequence length="263" mass="28894">MQFLDLCEAEESISNLPSQPEPSSSSPTGVLDYSFQSSQLNDHLLDESAVDACPEPPTKKPQKSQTPVDELLAKAYEALQAVSSEKSDAETSFGQQNPQEIFEAYGVGTCGIISLDGGFMEESRGGGKRNTELNDASIYMICKDNLPHSMVDKEPTNGARFSNGQSDTVVSFVQSINGVVPLLPMVPVYFPTFPFPELPAPVASPTHIRLYILVPLPLILTSLLRHNLPFLQLQIRTNCLLVFQNLLCQSYLLPLIPTFLLMF</sequence>
<evidence type="ECO:0000256" key="1">
    <source>
        <dbReference type="SAM" id="MobiDB-lite"/>
    </source>
</evidence>
<dbReference type="Proteomes" id="UP000827092">
    <property type="component" value="Unassembled WGS sequence"/>
</dbReference>
<evidence type="ECO:0000313" key="2">
    <source>
        <dbReference type="EMBL" id="KAG8175466.1"/>
    </source>
</evidence>
<gene>
    <name evidence="2" type="ORF">JTE90_004158</name>
</gene>
<protein>
    <submittedName>
        <fullName evidence="2">Uncharacterized protein</fullName>
    </submittedName>
</protein>
<keyword evidence="3" id="KW-1185">Reference proteome</keyword>
<dbReference type="AlphaFoldDB" id="A0AAV6TV04"/>
<feature type="compositionally biased region" description="Low complexity" evidence="1">
    <location>
        <begin position="14"/>
        <end position="27"/>
    </location>
</feature>
<name>A0AAV6TV04_9ARAC</name>
<feature type="region of interest" description="Disordered" evidence="1">
    <location>
        <begin position="1"/>
        <end position="33"/>
    </location>
</feature>
<accession>A0AAV6TV04</accession>